<dbReference type="EMBL" id="PXNN01000006">
    <property type="protein sequence ID" value="PSF09374.1"/>
    <property type="molecule type" value="Genomic_DNA"/>
</dbReference>
<keyword evidence="2" id="KW-1185">Reference proteome</keyword>
<protein>
    <submittedName>
        <fullName evidence="1">Uncharacterized protein</fullName>
    </submittedName>
</protein>
<name>A0A2T1KGW7_9GAMM</name>
<dbReference type="Proteomes" id="UP000238385">
    <property type="component" value="Unassembled WGS sequence"/>
</dbReference>
<proteinExistence type="predicted"/>
<gene>
    <name evidence="1" type="ORF">C7H08_04715</name>
</gene>
<organism evidence="1 2">
    <name type="scientific">Marinobacter halophilus</name>
    <dbReference type="NCBI Taxonomy" id="1323740"/>
    <lineage>
        <taxon>Bacteria</taxon>
        <taxon>Pseudomonadati</taxon>
        <taxon>Pseudomonadota</taxon>
        <taxon>Gammaproteobacteria</taxon>
        <taxon>Pseudomonadales</taxon>
        <taxon>Marinobacteraceae</taxon>
        <taxon>Marinobacter</taxon>
    </lineage>
</organism>
<sequence length="198" mass="21604">MTTSFAVRSGLVLAMLSLPGLHGCASYHTHYAMFPAQTSAGEIRQVRVSWQSAEYPQWWVASNKATPIRLETQCSERVWRITDSSHDDTSTCSGEVRACGRPGRDLVAATGKPASAQDVCLAVQSPEGTERVADIGARFSLLVSCQPQSVTVNHESDTVNIDYLRPSPVAYTVYARKVPRGALSARLPSFNQNECKED</sequence>
<evidence type="ECO:0000313" key="1">
    <source>
        <dbReference type="EMBL" id="PSF09374.1"/>
    </source>
</evidence>
<dbReference type="RefSeq" id="WP_106670613.1">
    <property type="nucleotide sequence ID" value="NZ_BMFE01000003.1"/>
</dbReference>
<reference evidence="1 2" key="1">
    <citation type="submission" date="2018-03" db="EMBL/GenBank/DDBJ databases">
        <title>Marinobacter brunus sp. nov., a marine bacterium of Gamma-proteobacteria isolated from the surface seawater of the South China Sea.</title>
        <authorList>
            <person name="Cheng H."/>
            <person name="Wu Y.-H."/>
            <person name="Xamxidin M."/>
            <person name="Xu X.-W."/>
        </authorList>
    </citation>
    <scope>NUCLEOTIDE SEQUENCE [LARGE SCALE GENOMIC DNA]</scope>
    <source>
        <strain evidence="1 2">JCM 30472</strain>
    </source>
</reference>
<dbReference type="OrthoDB" id="6362972at2"/>
<dbReference type="AlphaFoldDB" id="A0A2T1KGW7"/>
<accession>A0A2T1KGW7</accession>
<evidence type="ECO:0000313" key="2">
    <source>
        <dbReference type="Proteomes" id="UP000238385"/>
    </source>
</evidence>
<comment type="caution">
    <text evidence="1">The sequence shown here is derived from an EMBL/GenBank/DDBJ whole genome shotgun (WGS) entry which is preliminary data.</text>
</comment>